<accession>A0A645DY85</accession>
<name>A0A645DY85_9ZZZZ</name>
<dbReference type="Gene3D" id="3.40.50.2000">
    <property type="entry name" value="Glycogen Phosphorylase B"/>
    <property type="match status" value="1"/>
</dbReference>
<keyword evidence="1" id="KW-0328">Glycosyltransferase</keyword>
<protein>
    <recommendedName>
        <fullName evidence="4">ADP-heptose--LPS heptosyltransferase 2</fullName>
    </recommendedName>
</protein>
<dbReference type="InterPro" id="IPR002201">
    <property type="entry name" value="Glyco_trans_9"/>
</dbReference>
<dbReference type="PANTHER" id="PTHR30160">
    <property type="entry name" value="TETRAACYLDISACCHARIDE 4'-KINASE-RELATED"/>
    <property type="match status" value="1"/>
</dbReference>
<evidence type="ECO:0000313" key="3">
    <source>
        <dbReference type="EMBL" id="MPM94229.1"/>
    </source>
</evidence>
<evidence type="ECO:0000256" key="2">
    <source>
        <dbReference type="ARBA" id="ARBA00022679"/>
    </source>
</evidence>
<dbReference type="GO" id="GO:0008713">
    <property type="term" value="F:ADP-heptose-lipopolysaccharide heptosyltransferase activity"/>
    <property type="evidence" value="ECO:0007669"/>
    <property type="project" value="TreeGrafter"/>
</dbReference>
<dbReference type="Pfam" id="PF01075">
    <property type="entry name" value="Glyco_transf_9"/>
    <property type="match status" value="1"/>
</dbReference>
<dbReference type="InterPro" id="IPR051199">
    <property type="entry name" value="LPS_LOS_Heptosyltrfase"/>
</dbReference>
<dbReference type="AlphaFoldDB" id="A0A645DY85"/>
<dbReference type="GO" id="GO:0009244">
    <property type="term" value="P:lipopolysaccharide core region biosynthetic process"/>
    <property type="evidence" value="ECO:0007669"/>
    <property type="project" value="TreeGrafter"/>
</dbReference>
<dbReference type="SUPFAM" id="SSF53756">
    <property type="entry name" value="UDP-Glycosyltransferase/glycogen phosphorylase"/>
    <property type="match status" value="1"/>
</dbReference>
<evidence type="ECO:0008006" key="4">
    <source>
        <dbReference type="Google" id="ProtNLM"/>
    </source>
</evidence>
<proteinExistence type="predicted"/>
<dbReference type="PANTHER" id="PTHR30160:SF1">
    <property type="entry name" value="LIPOPOLYSACCHARIDE 1,2-N-ACETYLGLUCOSAMINETRANSFERASE-RELATED"/>
    <property type="match status" value="1"/>
</dbReference>
<reference evidence="3" key="1">
    <citation type="submission" date="2019-08" db="EMBL/GenBank/DDBJ databases">
        <authorList>
            <person name="Kucharzyk K."/>
            <person name="Murdoch R.W."/>
            <person name="Higgins S."/>
            <person name="Loffler F."/>
        </authorList>
    </citation>
    <scope>NUCLEOTIDE SEQUENCE</scope>
</reference>
<organism evidence="3">
    <name type="scientific">bioreactor metagenome</name>
    <dbReference type="NCBI Taxonomy" id="1076179"/>
    <lineage>
        <taxon>unclassified sequences</taxon>
        <taxon>metagenomes</taxon>
        <taxon>ecological metagenomes</taxon>
    </lineage>
</organism>
<comment type="caution">
    <text evidence="3">The sequence shown here is derived from an EMBL/GenBank/DDBJ whole genome shotgun (WGS) entry which is preliminary data.</text>
</comment>
<evidence type="ECO:0000256" key="1">
    <source>
        <dbReference type="ARBA" id="ARBA00022676"/>
    </source>
</evidence>
<dbReference type="EMBL" id="VSSQ01040901">
    <property type="protein sequence ID" value="MPM94229.1"/>
    <property type="molecule type" value="Genomic_DNA"/>
</dbReference>
<gene>
    <name evidence="3" type="ORF">SDC9_141374</name>
</gene>
<dbReference type="GO" id="GO:0005829">
    <property type="term" value="C:cytosol"/>
    <property type="evidence" value="ECO:0007669"/>
    <property type="project" value="TreeGrafter"/>
</dbReference>
<dbReference type="CDD" id="cd03789">
    <property type="entry name" value="GT9_LPS_heptosyltransferase"/>
    <property type="match status" value="1"/>
</dbReference>
<keyword evidence="2" id="KW-0808">Transferase</keyword>
<sequence length="230" mass="25809">MDVPANVWYRFLYTHNYLITTQGKEHQSETFMKVVRTYLQFEDSVSARPSLAAASEKSNSSMFKLLHVEGKNKKILFCVRGTHPEKNWPPEYFAEAISEITNKYGTDCFIVGSGDDFDYAAGVIERCKCNVNNICGITKPDDLVALFNCADLLVSVDTGLAHIAATTDIPIISIFLCTNPVQWHPLSEKASVLCYTLAFSRFGLKPTSEFITHEEILPAHLIKTIEKYAL</sequence>